<keyword evidence="7" id="KW-1185">Reference proteome</keyword>
<dbReference type="Gene3D" id="3.30.70.1710">
    <property type="match status" value="1"/>
</dbReference>
<dbReference type="SUPFAM" id="SSF143414">
    <property type="entry name" value="CcmK-like"/>
    <property type="match status" value="1"/>
</dbReference>
<dbReference type="SMART" id="SM00877">
    <property type="entry name" value="BMC"/>
    <property type="match status" value="1"/>
</dbReference>
<accession>A0A3M8DX01</accession>
<organism evidence="6 7">
    <name type="scientific">Brevibacillus fluminis</name>
    <dbReference type="NCBI Taxonomy" id="511487"/>
    <lineage>
        <taxon>Bacteria</taxon>
        <taxon>Bacillati</taxon>
        <taxon>Bacillota</taxon>
        <taxon>Bacilli</taxon>
        <taxon>Bacillales</taxon>
        <taxon>Paenibacillaceae</taxon>
        <taxon>Brevibacillus</taxon>
    </lineage>
</organism>
<dbReference type="InterPro" id="IPR037233">
    <property type="entry name" value="CcmK-like_sf"/>
</dbReference>
<dbReference type="GO" id="GO:0031469">
    <property type="term" value="C:bacterial microcompartment"/>
    <property type="evidence" value="ECO:0007669"/>
    <property type="project" value="UniProtKB-SubCell"/>
</dbReference>
<dbReference type="EMBL" id="RHHQ01000004">
    <property type="protein sequence ID" value="RNB92049.1"/>
    <property type="molecule type" value="Genomic_DNA"/>
</dbReference>
<dbReference type="InterPro" id="IPR050575">
    <property type="entry name" value="BMC_shell"/>
</dbReference>
<dbReference type="Pfam" id="PF00936">
    <property type="entry name" value="BMC"/>
    <property type="match status" value="1"/>
</dbReference>
<evidence type="ECO:0000313" key="6">
    <source>
        <dbReference type="EMBL" id="RNB92049.1"/>
    </source>
</evidence>
<evidence type="ECO:0000256" key="4">
    <source>
        <dbReference type="SAM" id="MobiDB-lite"/>
    </source>
</evidence>
<gene>
    <name evidence="6" type="ORF">EDM56_02970</name>
</gene>
<evidence type="ECO:0000313" key="7">
    <source>
        <dbReference type="Proteomes" id="UP000271031"/>
    </source>
</evidence>
<dbReference type="PROSITE" id="PS51930">
    <property type="entry name" value="BMC_2"/>
    <property type="match status" value="1"/>
</dbReference>
<dbReference type="InterPro" id="IPR044872">
    <property type="entry name" value="CcmK/CsoS1_BMC"/>
</dbReference>
<proteinExistence type="inferred from homology"/>
<protein>
    <submittedName>
        <fullName evidence="6">BMC domain-containing protein</fullName>
    </submittedName>
</protein>
<sequence length="121" mass="12683">MIETIGFPALIAAADAAAKAADVQIITYQQADAGIVTIYIIGDVAAVQAAVATGEAAAMRVGRLRHSHVIARPDQSVQQLIKRLESKSAPTVASKQAQAKKKPQPPLLEATGQEKRGEDEA</sequence>
<dbReference type="PANTHER" id="PTHR33941:SF11">
    <property type="entry name" value="BACTERIAL MICROCOMPARTMENT SHELL PROTEIN PDUJ"/>
    <property type="match status" value="1"/>
</dbReference>
<comment type="subcellular location">
    <subcellularLocation>
        <location evidence="1">Bacterial microcompartment</location>
    </subcellularLocation>
</comment>
<comment type="similarity">
    <text evidence="3">Belongs to the bacterial microcompartments protein family.</text>
</comment>
<feature type="region of interest" description="Disordered" evidence="4">
    <location>
        <begin position="86"/>
        <end position="121"/>
    </location>
</feature>
<name>A0A3M8DX01_9BACL</name>
<dbReference type="OrthoDB" id="2878498at2"/>
<feature type="domain" description="BMC" evidence="5">
    <location>
        <begin position="1"/>
        <end position="82"/>
    </location>
</feature>
<evidence type="ECO:0000256" key="3">
    <source>
        <dbReference type="PROSITE-ProRule" id="PRU01278"/>
    </source>
</evidence>
<feature type="compositionally biased region" description="Basic and acidic residues" evidence="4">
    <location>
        <begin position="112"/>
        <end position="121"/>
    </location>
</feature>
<dbReference type="PANTHER" id="PTHR33941">
    <property type="entry name" value="PROPANEDIOL UTILIZATION PROTEIN PDUA"/>
    <property type="match status" value="1"/>
</dbReference>
<dbReference type="CDD" id="cd07045">
    <property type="entry name" value="BMC_CcmK_like"/>
    <property type="match status" value="1"/>
</dbReference>
<evidence type="ECO:0000259" key="5">
    <source>
        <dbReference type="PROSITE" id="PS51930"/>
    </source>
</evidence>
<keyword evidence="2" id="KW-1283">Bacterial microcompartment</keyword>
<dbReference type="Proteomes" id="UP000271031">
    <property type="component" value="Unassembled WGS sequence"/>
</dbReference>
<dbReference type="AlphaFoldDB" id="A0A3M8DX01"/>
<reference evidence="6 7" key="1">
    <citation type="submission" date="2018-10" db="EMBL/GenBank/DDBJ databases">
        <title>Phylogenomics of Brevibacillus.</title>
        <authorList>
            <person name="Dunlap C."/>
        </authorList>
    </citation>
    <scope>NUCLEOTIDE SEQUENCE [LARGE SCALE GENOMIC DNA]</scope>
    <source>
        <strain evidence="6 7">JCM 15716</strain>
    </source>
</reference>
<comment type="caution">
    <text evidence="6">The sequence shown here is derived from an EMBL/GenBank/DDBJ whole genome shotgun (WGS) entry which is preliminary data.</text>
</comment>
<evidence type="ECO:0000256" key="1">
    <source>
        <dbReference type="ARBA" id="ARBA00024322"/>
    </source>
</evidence>
<evidence type="ECO:0000256" key="2">
    <source>
        <dbReference type="ARBA" id="ARBA00024446"/>
    </source>
</evidence>
<dbReference type="InterPro" id="IPR000249">
    <property type="entry name" value="BMC_dom"/>
</dbReference>